<sequence>MDFVKQEGLCNKTENLGEQCGANVSTIDPQMVKQEPVEIKEEVAQGLTCHDLPRYDGRVDSINIVNHSNFKKENLDQFDNQFGNSVFAINSEQSAIQIDNDTKAIQSLIKQEYLEHDGSEFGNSVFAVKSEQSAIQTGNDTKAAHPLTNQKHMENYAGGTYFRCEHCETCFSQ</sequence>
<accession>A0A8J1URX0</accession>
<comment type="caution">
    <text evidence="1">The sequence shown here is derived from an EMBL/GenBank/DDBJ whole genome shotgun (WGS) entry which is preliminary data.</text>
</comment>
<evidence type="ECO:0000313" key="1">
    <source>
        <dbReference type="EMBL" id="CAH1778884.1"/>
    </source>
</evidence>
<dbReference type="AlphaFoldDB" id="A0A8J1URX0"/>
<proteinExistence type="predicted"/>
<feature type="non-terminal residue" evidence="1">
    <location>
        <position position="173"/>
    </location>
</feature>
<dbReference type="Proteomes" id="UP000749559">
    <property type="component" value="Unassembled WGS sequence"/>
</dbReference>
<name>A0A8J1URX0_OWEFU</name>
<reference evidence="1" key="1">
    <citation type="submission" date="2022-03" db="EMBL/GenBank/DDBJ databases">
        <authorList>
            <person name="Martin C."/>
        </authorList>
    </citation>
    <scope>NUCLEOTIDE SEQUENCE</scope>
</reference>
<organism evidence="1 2">
    <name type="scientific">Owenia fusiformis</name>
    <name type="common">Polychaete worm</name>
    <dbReference type="NCBI Taxonomy" id="6347"/>
    <lineage>
        <taxon>Eukaryota</taxon>
        <taxon>Metazoa</taxon>
        <taxon>Spiralia</taxon>
        <taxon>Lophotrochozoa</taxon>
        <taxon>Annelida</taxon>
        <taxon>Polychaeta</taxon>
        <taxon>Sedentaria</taxon>
        <taxon>Canalipalpata</taxon>
        <taxon>Sabellida</taxon>
        <taxon>Oweniida</taxon>
        <taxon>Oweniidae</taxon>
        <taxon>Owenia</taxon>
    </lineage>
</organism>
<dbReference type="EMBL" id="CAIIXF020000003">
    <property type="protein sequence ID" value="CAH1778884.1"/>
    <property type="molecule type" value="Genomic_DNA"/>
</dbReference>
<gene>
    <name evidence="1" type="ORF">OFUS_LOCUS5746</name>
</gene>
<keyword evidence="2" id="KW-1185">Reference proteome</keyword>
<evidence type="ECO:0000313" key="2">
    <source>
        <dbReference type="Proteomes" id="UP000749559"/>
    </source>
</evidence>
<protein>
    <submittedName>
        <fullName evidence="1">Uncharacterized protein</fullName>
    </submittedName>
</protein>